<keyword evidence="4 7" id="KW-1133">Transmembrane helix</keyword>
<name>A0A542E4X7_9MICO</name>
<dbReference type="PANTHER" id="PTHR30371:SF0">
    <property type="entry name" value="SEC-INDEPENDENT PROTEIN TRANSLOCASE PROTEIN TATC, CHLOROPLASTIC-RELATED"/>
    <property type="match status" value="1"/>
</dbReference>
<keyword evidence="3 7" id="KW-0653">Protein transport</keyword>
<comment type="function">
    <text evidence="7">Part of the twin-arginine translocation (Tat) system that transports large folded proteins containing a characteristic twin-arginine motif in their signal peptide across membranes. Together with TatB, TatC is part of a receptor directly interacting with Tat signal peptides.</text>
</comment>
<accession>A0A542E4X7</accession>
<evidence type="ECO:0000256" key="7">
    <source>
        <dbReference type="HAMAP-Rule" id="MF_00902"/>
    </source>
</evidence>
<organism evidence="8 9">
    <name type="scientific">Lapillicoccus jejuensis</name>
    <dbReference type="NCBI Taxonomy" id="402171"/>
    <lineage>
        <taxon>Bacteria</taxon>
        <taxon>Bacillati</taxon>
        <taxon>Actinomycetota</taxon>
        <taxon>Actinomycetes</taxon>
        <taxon>Micrococcales</taxon>
        <taxon>Intrasporangiaceae</taxon>
        <taxon>Lapillicoccus</taxon>
    </lineage>
</organism>
<keyword evidence="6 7" id="KW-0472">Membrane</keyword>
<dbReference type="AlphaFoldDB" id="A0A542E4X7"/>
<dbReference type="InterPro" id="IPR002033">
    <property type="entry name" value="TatC"/>
</dbReference>
<keyword evidence="7" id="KW-1003">Cell membrane</keyword>
<gene>
    <name evidence="7" type="primary">tatC</name>
    <name evidence="8" type="ORF">FB458_3444</name>
</gene>
<dbReference type="RefSeq" id="WP_246061316.1">
    <property type="nucleotide sequence ID" value="NZ_BAAAPR010000015.1"/>
</dbReference>
<evidence type="ECO:0000256" key="5">
    <source>
        <dbReference type="ARBA" id="ARBA00023010"/>
    </source>
</evidence>
<keyword evidence="9" id="KW-1185">Reference proteome</keyword>
<keyword evidence="5 7" id="KW-0811">Translocation</keyword>
<evidence type="ECO:0000256" key="1">
    <source>
        <dbReference type="ARBA" id="ARBA00004141"/>
    </source>
</evidence>
<feature type="transmembrane region" description="Helical" evidence="7">
    <location>
        <begin position="87"/>
        <end position="112"/>
    </location>
</feature>
<feature type="transmembrane region" description="Helical" evidence="7">
    <location>
        <begin position="204"/>
        <end position="223"/>
    </location>
</feature>
<keyword evidence="2 7" id="KW-0812">Transmembrane</keyword>
<sequence>MARDGIRRRLRKERDPEGRMSLGDHLRELRRRTLISIAAILAGAIVGWWKYNDLFKAVTKPIQEIAGKRGQAIATITFPDLTGSFSLLITVGLFTGLIIASPVWLFQIWAFIVPGLSRKEKRTAIFFLGAAVPLFLVGCVCGYLTLPRAAEALLSFTPDTASNILPANEYFDFVLRFILAFGLAFLLPVFLVGLNAAGILPARILLKAWRPAVFLIFLFAAIMTPTPDAWTMLALAGPMVALFFAAVGIGFLLDRRRAKRSPTAQWADLADDQASPL</sequence>
<dbReference type="GO" id="GO:0065002">
    <property type="term" value="P:intracellular protein transmembrane transport"/>
    <property type="evidence" value="ECO:0007669"/>
    <property type="project" value="TreeGrafter"/>
</dbReference>
<dbReference type="GO" id="GO:0033281">
    <property type="term" value="C:TAT protein transport complex"/>
    <property type="evidence" value="ECO:0007669"/>
    <property type="project" value="UniProtKB-UniRule"/>
</dbReference>
<dbReference type="PANTHER" id="PTHR30371">
    <property type="entry name" value="SEC-INDEPENDENT PROTEIN TRANSLOCASE PROTEIN TATC"/>
    <property type="match status" value="1"/>
</dbReference>
<dbReference type="HAMAP" id="MF_00902">
    <property type="entry name" value="TatC"/>
    <property type="match status" value="1"/>
</dbReference>
<feature type="transmembrane region" description="Helical" evidence="7">
    <location>
        <begin position="124"/>
        <end position="146"/>
    </location>
</feature>
<evidence type="ECO:0000256" key="3">
    <source>
        <dbReference type="ARBA" id="ARBA00022927"/>
    </source>
</evidence>
<comment type="subunit">
    <text evidence="7">The Tat system comprises two distinct complexes: a TatABC complex, containing multiple copies of TatA, TatB and TatC subunits, and a separate TatA complex, containing only TatA subunits. Substrates initially bind to the TatABC complex, which probably triggers association of the separate TatA complex to form the active translocon.</text>
</comment>
<evidence type="ECO:0000313" key="9">
    <source>
        <dbReference type="Proteomes" id="UP000317893"/>
    </source>
</evidence>
<dbReference type="GO" id="GO:0043953">
    <property type="term" value="P:protein transport by the Tat complex"/>
    <property type="evidence" value="ECO:0007669"/>
    <property type="project" value="UniProtKB-UniRule"/>
</dbReference>
<keyword evidence="7" id="KW-0813">Transport</keyword>
<feature type="transmembrane region" description="Helical" evidence="7">
    <location>
        <begin position="229"/>
        <end position="253"/>
    </location>
</feature>
<dbReference type="NCBIfam" id="TIGR00945">
    <property type="entry name" value="tatC"/>
    <property type="match status" value="1"/>
</dbReference>
<proteinExistence type="inferred from homology"/>
<feature type="transmembrane region" description="Helical" evidence="7">
    <location>
        <begin position="33"/>
        <end position="51"/>
    </location>
</feature>
<evidence type="ECO:0000256" key="4">
    <source>
        <dbReference type="ARBA" id="ARBA00022989"/>
    </source>
</evidence>
<dbReference type="PRINTS" id="PR01840">
    <property type="entry name" value="TATCFAMILY"/>
</dbReference>
<dbReference type="Proteomes" id="UP000317893">
    <property type="component" value="Unassembled WGS sequence"/>
</dbReference>
<reference evidence="8 9" key="1">
    <citation type="submission" date="2019-06" db="EMBL/GenBank/DDBJ databases">
        <title>Sequencing the genomes of 1000 actinobacteria strains.</title>
        <authorList>
            <person name="Klenk H.-P."/>
        </authorList>
    </citation>
    <scope>NUCLEOTIDE SEQUENCE [LARGE SCALE GENOMIC DNA]</scope>
    <source>
        <strain evidence="8 9">DSM 18607</strain>
    </source>
</reference>
<dbReference type="Pfam" id="PF00902">
    <property type="entry name" value="TatC"/>
    <property type="match status" value="1"/>
</dbReference>
<evidence type="ECO:0000256" key="2">
    <source>
        <dbReference type="ARBA" id="ARBA00022692"/>
    </source>
</evidence>
<dbReference type="EMBL" id="VFMN01000001">
    <property type="protein sequence ID" value="TQJ10324.1"/>
    <property type="molecule type" value="Genomic_DNA"/>
</dbReference>
<comment type="subcellular location">
    <subcellularLocation>
        <location evidence="7">Cell membrane</location>
        <topology evidence="7">Multi-pass membrane protein</topology>
    </subcellularLocation>
    <subcellularLocation>
        <location evidence="1">Membrane</location>
        <topology evidence="1">Multi-pass membrane protein</topology>
    </subcellularLocation>
</comment>
<evidence type="ECO:0000256" key="6">
    <source>
        <dbReference type="ARBA" id="ARBA00023136"/>
    </source>
</evidence>
<comment type="similarity">
    <text evidence="7">Belongs to the TatC family.</text>
</comment>
<protein>
    <recommendedName>
        <fullName evidence="7">Sec-independent protein translocase protein TatC</fullName>
    </recommendedName>
</protein>
<comment type="caution">
    <text evidence="8">The sequence shown here is derived from an EMBL/GenBank/DDBJ whole genome shotgun (WGS) entry which is preliminary data.</text>
</comment>
<evidence type="ECO:0000313" key="8">
    <source>
        <dbReference type="EMBL" id="TQJ10324.1"/>
    </source>
</evidence>
<dbReference type="GO" id="GO:0009977">
    <property type="term" value="F:proton motive force dependent protein transmembrane transporter activity"/>
    <property type="evidence" value="ECO:0007669"/>
    <property type="project" value="TreeGrafter"/>
</dbReference>
<feature type="transmembrane region" description="Helical" evidence="7">
    <location>
        <begin position="173"/>
        <end position="192"/>
    </location>
</feature>